<protein>
    <submittedName>
        <fullName evidence="3">Uncharacterized protein</fullName>
    </submittedName>
</protein>
<keyword evidence="1" id="KW-0175">Coiled coil</keyword>
<keyword evidence="2" id="KW-0732">Signal</keyword>
<evidence type="ECO:0000256" key="1">
    <source>
        <dbReference type="SAM" id="Coils"/>
    </source>
</evidence>
<name>A0A822MZP8_9VIBR</name>
<dbReference type="NCBIfam" id="NF033928">
    <property type="entry name" value="alph_xenorhab_A"/>
    <property type="match status" value="1"/>
</dbReference>
<dbReference type="RefSeq" id="WP_055319168.1">
    <property type="nucleotide sequence ID" value="NZ_CAWQCV010000045.1"/>
</dbReference>
<gene>
    <name evidence="3" type="ORF">VCR5J5_180142</name>
</gene>
<evidence type="ECO:0000313" key="3">
    <source>
        <dbReference type="EMBL" id="CDT22348.1"/>
    </source>
</evidence>
<dbReference type="EMBL" id="CCJV01000076">
    <property type="protein sequence ID" value="CDT22348.1"/>
    <property type="molecule type" value="Genomic_DNA"/>
</dbReference>
<feature type="coiled-coil region" evidence="1">
    <location>
        <begin position="283"/>
        <end position="314"/>
    </location>
</feature>
<evidence type="ECO:0000256" key="2">
    <source>
        <dbReference type="SAM" id="SignalP"/>
    </source>
</evidence>
<sequence length="412" mass="46150">MKKITKTLVLSSISIGLLSSFAFTSQAAPVQINQASAEQNIPQVTYDTIIGENGVFIDLDTDNFILKQQEWYQIQAYVEGALALPVTEASMKSILSIPNDIPFSNFEALVQQYSSIHDTAFYWKKELYPSIVDLSLSLANYVQIKDFMLNPLSDALNEMLAKAFSPLPEDIEAVERNRKVAIAYLKSLQSFSMRYQQEVSDAGGNLLEFSATLDTQKLQLDVLEGTHNSYLSDDGSALQQRVNDINARITQLNKDYTHYVTVASTAVTYAWFPLVAGPIMGVYGDKAEKARKLRNELQNEVKELQEQLTYTQKIYNSYHRSSESIDMISQQIENAIPHINKLKLNWQKMNADFTSLLVALEQAQNNADIMKDDAMLGAIGALANTTVAESNWSNISEKAKAFANNAYIQEME</sequence>
<comment type="caution">
    <text evidence="3">The sequence shown here is derived from an EMBL/GenBank/DDBJ whole genome shotgun (WGS) entry which is preliminary data.</text>
</comment>
<dbReference type="Gene3D" id="1.20.1170.10">
    <property type="match status" value="1"/>
</dbReference>
<feature type="chain" id="PRO_5041102099" evidence="2">
    <location>
        <begin position="28"/>
        <end position="412"/>
    </location>
</feature>
<evidence type="ECO:0000313" key="4">
    <source>
        <dbReference type="Proteomes" id="UP000049495"/>
    </source>
</evidence>
<dbReference type="AlphaFoldDB" id="A0A822MZP8"/>
<dbReference type="Proteomes" id="UP000049495">
    <property type="component" value="Unassembled WGS sequence"/>
</dbReference>
<proteinExistence type="predicted"/>
<dbReference type="SUPFAM" id="SSF58100">
    <property type="entry name" value="Bacterial hemolysins"/>
    <property type="match status" value="1"/>
</dbReference>
<reference evidence="4" key="1">
    <citation type="submission" date="2014-06" db="EMBL/GenBank/DDBJ databases">
        <authorList>
            <person name="Le Roux Frederique"/>
        </authorList>
    </citation>
    <scope>NUCLEOTIDE SEQUENCE [LARGE SCALE GENOMIC DNA]</scope>
    <source>
        <strain evidence="4">J5-5</strain>
    </source>
</reference>
<feature type="signal peptide" evidence="2">
    <location>
        <begin position="1"/>
        <end position="27"/>
    </location>
</feature>
<organism evidence="3 4">
    <name type="scientific">Vibrio crassostreae</name>
    <dbReference type="NCBI Taxonomy" id="246167"/>
    <lineage>
        <taxon>Bacteria</taxon>
        <taxon>Pseudomonadati</taxon>
        <taxon>Pseudomonadota</taxon>
        <taxon>Gammaproteobacteria</taxon>
        <taxon>Vibrionales</taxon>
        <taxon>Vibrionaceae</taxon>
        <taxon>Vibrio</taxon>
    </lineage>
</organism>
<dbReference type="CDD" id="cd22656">
    <property type="entry name" value="ClyA_Cry6Aa-like"/>
    <property type="match status" value="1"/>
</dbReference>
<accession>A0A822MZP8</accession>